<evidence type="ECO:0008006" key="4">
    <source>
        <dbReference type="Google" id="ProtNLM"/>
    </source>
</evidence>
<accession>A0A2G8RYA1</accession>
<feature type="region of interest" description="Disordered" evidence="1">
    <location>
        <begin position="15"/>
        <end position="36"/>
    </location>
</feature>
<evidence type="ECO:0000256" key="1">
    <source>
        <dbReference type="SAM" id="MobiDB-lite"/>
    </source>
</evidence>
<keyword evidence="3" id="KW-1185">Reference proteome</keyword>
<dbReference type="OrthoDB" id="3893071at2759"/>
<organism evidence="2 3">
    <name type="scientific">Ganoderma sinense ZZ0214-1</name>
    <dbReference type="NCBI Taxonomy" id="1077348"/>
    <lineage>
        <taxon>Eukaryota</taxon>
        <taxon>Fungi</taxon>
        <taxon>Dikarya</taxon>
        <taxon>Basidiomycota</taxon>
        <taxon>Agaricomycotina</taxon>
        <taxon>Agaricomycetes</taxon>
        <taxon>Polyporales</taxon>
        <taxon>Polyporaceae</taxon>
        <taxon>Ganoderma</taxon>
    </lineage>
</organism>
<reference evidence="2 3" key="1">
    <citation type="journal article" date="2015" name="Sci. Rep.">
        <title>Chromosome-level genome map provides insights into diverse defense mechanisms in the medicinal fungus Ganoderma sinense.</title>
        <authorList>
            <person name="Zhu Y."/>
            <person name="Xu J."/>
            <person name="Sun C."/>
            <person name="Zhou S."/>
            <person name="Xu H."/>
            <person name="Nelson D.R."/>
            <person name="Qian J."/>
            <person name="Song J."/>
            <person name="Luo H."/>
            <person name="Xiang L."/>
            <person name="Li Y."/>
            <person name="Xu Z."/>
            <person name="Ji A."/>
            <person name="Wang L."/>
            <person name="Lu S."/>
            <person name="Hayward A."/>
            <person name="Sun W."/>
            <person name="Li X."/>
            <person name="Schwartz D.C."/>
            <person name="Wang Y."/>
            <person name="Chen S."/>
        </authorList>
    </citation>
    <scope>NUCLEOTIDE SEQUENCE [LARGE SCALE GENOMIC DNA]</scope>
    <source>
        <strain evidence="2 3">ZZ0214-1</strain>
    </source>
</reference>
<dbReference type="STRING" id="1077348.A0A2G8RYA1"/>
<sequence>MSDLDARPWKRTRLSTADFADPQSGPSASSSTSSSNLRRHPEIWYDDGNLVLVAGQFAFRIYRGLIAGQSTVFSDLFASSTSSLDETFEECPVIHLFDSPQDLVHLLRILLPQSRIHYHTPIESPTRTFDELFAVIRLAHKYNIPQVLEQALASLRESGFTTSFAAYSRLPSNPESALDPRCDPGQHNIGVVNVARLIDAPSLLPVALYHCTYLGSELFDGWTRDDGTIEHLSDADLRLCVDARAVLVHAHTVLLFSVFDGTVSAGCAKRTRCAAGLRDAQRVFVHAEALAQGYQPLRYSWAEAVLMLEERKKVCGSCAREMLERAKNGQKEIFDKLPKIFGITVEGWGADETEVAMVAGEEPE</sequence>
<protein>
    <recommendedName>
        <fullName evidence="4">BTB domain-containing protein</fullName>
    </recommendedName>
</protein>
<comment type="caution">
    <text evidence="2">The sequence shown here is derived from an EMBL/GenBank/DDBJ whole genome shotgun (WGS) entry which is preliminary data.</text>
</comment>
<dbReference type="AlphaFoldDB" id="A0A2G8RYA1"/>
<dbReference type="Proteomes" id="UP000230002">
    <property type="component" value="Unassembled WGS sequence"/>
</dbReference>
<feature type="compositionally biased region" description="Low complexity" evidence="1">
    <location>
        <begin position="24"/>
        <end position="35"/>
    </location>
</feature>
<name>A0A2G8RYA1_9APHY</name>
<evidence type="ECO:0000313" key="2">
    <source>
        <dbReference type="EMBL" id="PIL26499.1"/>
    </source>
</evidence>
<dbReference type="EMBL" id="AYKW01000045">
    <property type="protein sequence ID" value="PIL26499.1"/>
    <property type="molecule type" value="Genomic_DNA"/>
</dbReference>
<gene>
    <name evidence="2" type="ORF">GSI_12257</name>
</gene>
<evidence type="ECO:0000313" key="3">
    <source>
        <dbReference type="Proteomes" id="UP000230002"/>
    </source>
</evidence>
<proteinExistence type="predicted"/>